<organism evidence="2 3">
    <name type="scientific">Schizopora paradoxa</name>
    <dbReference type="NCBI Taxonomy" id="27342"/>
    <lineage>
        <taxon>Eukaryota</taxon>
        <taxon>Fungi</taxon>
        <taxon>Dikarya</taxon>
        <taxon>Basidiomycota</taxon>
        <taxon>Agaricomycotina</taxon>
        <taxon>Agaricomycetes</taxon>
        <taxon>Hymenochaetales</taxon>
        <taxon>Schizoporaceae</taxon>
        <taxon>Schizopora</taxon>
    </lineage>
</organism>
<dbReference type="EMBL" id="KQ085957">
    <property type="protein sequence ID" value="KLO13576.1"/>
    <property type="molecule type" value="Genomic_DNA"/>
</dbReference>
<dbReference type="InterPro" id="IPR011333">
    <property type="entry name" value="SKP1/BTB/POZ_sf"/>
</dbReference>
<sequence length="346" mass="39646">MSSISISPVVRNEQHWISDGNVVLSANDANGSQTVLFRVHKSLLSDESEVFESMFSIPVGEGDTHFEKYEGLPLVRLQDSAEDVESLLNALRDPLTFCCPSISSDTPLRLRGAMHLASKYLMTNLRSKLVHIVEREWPLTTHALELATQSYHEFLSNLREESAEYSSDYWRSVSLPEPVAAIQFAEEFGIKSILPSAYYELCRCSTESAPEDWSSIDLKEITHKPPRWLSLSATSFLKLTRVREFLEEKLVNEFENIRNLKNMDCETFLDGRCRDTLRRMVEEEGDIVAIIQDRDIVMQLRHLRFRLAENILCHSCTRVYTTMVLDARDGIWWGLEKICCGESITN</sequence>
<dbReference type="Gene3D" id="3.30.710.10">
    <property type="entry name" value="Potassium Channel Kv1.1, Chain A"/>
    <property type="match status" value="1"/>
</dbReference>
<proteinExistence type="predicted"/>
<feature type="domain" description="BTB" evidence="1">
    <location>
        <begin position="20"/>
        <end position="93"/>
    </location>
</feature>
<dbReference type="InParanoid" id="A0A0H2S9N4"/>
<evidence type="ECO:0000259" key="1">
    <source>
        <dbReference type="PROSITE" id="PS50097"/>
    </source>
</evidence>
<dbReference type="Proteomes" id="UP000053477">
    <property type="component" value="Unassembled WGS sequence"/>
</dbReference>
<evidence type="ECO:0000313" key="2">
    <source>
        <dbReference type="EMBL" id="KLO13576.1"/>
    </source>
</evidence>
<dbReference type="OrthoDB" id="3268787at2759"/>
<protein>
    <recommendedName>
        <fullName evidence="1">BTB domain-containing protein</fullName>
    </recommendedName>
</protein>
<reference evidence="2 3" key="1">
    <citation type="submission" date="2015-04" db="EMBL/GenBank/DDBJ databases">
        <title>Complete genome sequence of Schizopora paradoxa KUC8140, a cosmopolitan wood degrader in East Asia.</title>
        <authorList>
            <consortium name="DOE Joint Genome Institute"/>
            <person name="Min B."/>
            <person name="Park H."/>
            <person name="Jang Y."/>
            <person name="Kim J.-J."/>
            <person name="Kim K.H."/>
            <person name="Pangilinan J."/>
            <person name="Lipzen A."/>
            <person name="Riley R."/>
            <person name="Grigoriev I.V."/>
            <person name="Spatafora J.W."/>
            <person name="Choi I.-G."/>
        </authorList>
    </citation>
    <scope>NUCLEOTIDE SEQUENCE [LARGE SCALE GENOMIC DNA]</scope>
    <source>
        <strain evidence="2 3">KUC8140</strain>
    </source>
</reference>
<dbReference type="InterPro" id="IPR000210">
    <property type="entry name" value="BTB/POZ_dom"/>
</dbReference>
<dbReference type="PROSITE" id="PS50097">
    <property type="entry name" value="BTB"/>
    <property type="match status" value="1"/>
</dbReference>
<gene>
    <name evidence="2" type="ORF">SCHPADRAFT_355239</name>
</gene>
<dbReference type="STRING" id="27342.A0A0H2S9N4"/>
<keyword evidence="3" id="KW-1185">Reference proteome</keyword>
<evidence type="ECO:0000313" key="3">
    <source>
        <dbReference type="Proteomes" id="UP000053477"/>
    </source>
</evidence>
<dbReference type="AlphaFoldDB" id="A0A0H2S9N4"/>
<accession>A0A0H2S9N4</accession>
<name>A0A0H2S9N4_9AGAM</name>
<dbReference type="SMART" id="SM00225">
    <property type="entry name" value="BTB"/>
    <property type="match status" value="1"/>
</dbReference>